<keyword evidence="2" id="KW-1185">Reference proteome</keyword>
<organism evidence="1 2">
    <name type="scientific">Caerostris darwini</name>
    <dbReference type="NCBI Taxonomy" id="1538125"/>
    <lineage>
        <taxon>Eukaryota</taxon>
        <taxon>Metazoa</taxon>
        <taxon>Ecdysozoa</taxon>
        <taxon>Arthropoda</taxon>
        <taxon>Chelicerata</taxon>
        <taxon>Arachnida</taxon>
        <taxon>Araneae</taxon>
        <taxon>Araneomorphae</taxon>
        <taxon>Entelegynae</taxon>
        <taxon>Araneoidea</taxon>
        <taxon>Araneidae</taxon>
        <taxon>Caerostris</taxon>
    </lineage>
</organism>
<name>A0AAV4X8E9_9ARAC</name>
<dbReference type="AlphaFoldDB" id="A0AAV4X8E9"/>
<proteinExistence type="predicted"/>
<comment type="caution">
    <text evidence="1">The sequence shown here is derived from an EMBL/GenBank/DDBJ whole genome shotgun (WGS) entry which is preliminary data.</text>
</comment>
<reference evidence="1 2" key="1">
    <citation type="submission" date="2021-06" db="EMBL/GenBank/DDBJ databases">
        <title>Caerostris darwini draft genome.</title>
        <authorList>
            <person name="Kono N."/>
            <person name="Arakawa K."/>
        </authorList>
    </citation>
    <scope>NUCLEOTIDE SEQUENCE [LARGE SCALE GENOMIC DNA]</scope>
</reference>
<gene>
    <name evidence="1" type="ORF">CDAR_575851</name>
</gene>
<evidence type="ECO:0000313" key="1">
    <source>
        <dbReference type="EMBL" id="GIY90758.1"/>
    </source>
</evidence>
<dbReference type="EMBL" id="BPLQ01015720">
    <property type="protein sequence ID" value="GIY90758.1"/>
    <property type="molecule type" value="Genomic_DNA"/>
</dbReference>
<protein>
    <submittedName>
        <fullName evidence="1">Uncharacterized protein</fullName>
    </submittedName>
</protein>
<sequence>MWHASPLSLQKAGKYNNSYFKISNLLQVKRSVINSVIKRSDPASSNFTCKSMACKKKLSCPCAKATHSVCGLSSCLRINTWKAYGLTPLQPGQTPALPLVREEGSLASHWSVLPEGRLSRRCIEMETDKYRAKIPAALYRDLPVKVNHAKIIRT</sequence>
<accession>A0AAV4X8E9</accession>
<dbReference type="Proteomes" id="UP001054837">
    <property type="component" value="Unassembled WGS sequence"/>
</dbReference>
<evidence type="ECO:0000313" key="2">
    <source>
        <dbReference type="Proteomes" id="UP001054837"/>
    </source>
</evidence>